<name>A0A6V7W2M9_MELEN</name>
<evidence type="ECO:0000313" key="2">
    <source>
        <dbReference type="Proteomes" id="UP000580250"/>
    </source>
</evidence>
<gene>
    <name evidence="1" type="ORF">MENT_LOCUS33368</name>
</gene>
<organism evidence="1 2">
    <name type="scientific">Meloidogyne enterolobii</name>
    <name type="common">Root-knot nematode worm</name>
    <name type="synonym">Meloidogyne mayaguensis</name>
    <dbReference type="NCBI Taxonomy" id="390850"/>
    <lineage>
        <taxon>Eukaryota</taxon>
        <taxon>Metazoa</taxon>
        <taxon>Ecdysozoa</taxon>
        <taxon>Nematoda</taxon>
        <taxon>Chromadorea</taxon>
        <taxon>Rhabditida</taxon>
        <taxon>Tylenchina</taxon>
        <taxon>Tylenchomorpha</taxon>
        <taxon>Tylenchoidea</taxon>
        <taxon>Meloidogynidae</taxon>
        <taxon>Meloidogyninae</taxon>
        <taxon>Meloidogyne</taxon>
    </lineage>
</organism>
<dbReference type="EMBL" id="CAJEWN010000394">
    <property type="protein sequence ID" value="CAD2181234.1"/>
    <property type="molecule type" value="Genomic_DNA"/>
</dbReference>
<comment type="caution">
    <text evidence="1">The sequence shown here is derived from an EMBL/GenBank/DDBJ whole genome shotgun (WGS) entry which is preliminary data.</text>
</comment>
<protein>
    <submittedName>
        <fullName evidence="1">Uncharacterized protein</fullName>
    </submittedName>
</protein>
<dbReference type="AlphaFoldDB" id="A0A6V7W2M9"/>
<evidence type="ECO:0000313" key="1">
    <source>
        <dbReference type="EMBL" id="CAD2181234.1"/>
    </source>
</evidence>
<proteinExistence type="predicted"/>
<accession>A0A6V7W2M9</accession>
<sequence>MKAIKGKGIYVSAINFSLSHMSSGKFGRNLRENKRKPKDVVHLSFFLCCNLLFPLM</sequence>
<dbReference type="Proteomes" id="UP000580250">
    <property type="component" value="Unassembled WGS sequence"/>
</dbReference>
<reference evidence="1 2" key="1">
    <citation type="submission" date="2020-08" db="EMBL/GenBank/DDBJ databases">
        <authorList>
            <person name="Koutsovoulos G."/>
            <person name="Danchin GJ E."/>
        </authorList>
    </citation>
    <scope>NUCLEOTIDE SEQUENCE [LARGE SCALE GENOMIC DNA]</scope>
</reference>